<feature type="region of interest" description="Disordered" evidence="1">
    <location>
        <begin position="144"/>
        <end position="164"/>
    </location>
</feature>
<evidence type="ECO:0000256" key="2">
    <source>
        <dbReference type="SAM" id="Phobius"/>
    </source>
</evidence>
<gene>
    <name evidence="3" type="ORF">OI18_19740</name>
</gene>
<dbReference type="Proteomes" id="UP000031408">
    <property type="component" value="Unassembled WGS sequence"/>
</dbReference>
<feature type="transmembrane region" description="Helical" evidence="2">
    <location>
        <begin position="81"/>
        <end position="99"/>
    </location>
</feature>
<dbReference type="STRING" id="1349421.OI18_19740"/>
<keyword evidence="4" id="KW-1185">Reference proteome</keyword>
<accession>A0A0C1IFR6</accession>
<sequence>MTDPLRNRMQHWEADPPPGLWDNISRELTEGNAEQRIRERIGALETTPPVQSWQSIAREISEPVSPVETPVIPIRPLYPYLFRYAAVAIVAGIMAWLLIDRPFSTPSSEIATSIVEPPAPRIDANNAVVAEPGNKTAILVETDPDAITHERKDPQREPRHTSVRQVPELPPVEQKPVQLSVNLASQQAVQELHVQNRNPRYITITNEAGEPVRISAKFAYLYYQQVAGTEPAPINEIMNRLQQRLSQRPIVPDPANLLDMLRLREFVEKEQ</sequence>
<organism evidence="3 4">
    <name type="scientific">Flavihumibacter solisilvae</name>
    <dbReference type="NCBI Taxonomy" id="1349421"/>
    <lineage>
        <taxon>Bacteria</taxon>
        <taxon>Pseudomonadati</taxon>
        <taxon>Bacteroidota</taxon>
        <taxon>Chitinophagia</taxon>
        <taxon>Chitinophagales</taxon>
        <taxon>Chitinophagaceae</taxon>
        <taxon>Flavihumibacter</taxon>
    </lineage>
</organism>
<keyword evidence="2" id="KW-1133">Transmembrane helix</keyword>
<reference evidence="3 4" key="1">
    <citation type="submission" date="2014-11" db="EMBL/GenBank/DDBJ databases">
        <title>Genome sequence of Flavihumibacter solisilvae 3-3.</title>
        <authorList>
            <person name="Zhou G."/>
            <person name="Li M."/>
            <person name="Wang G."/>
        </authorList>
    </citation>
    <scope>NUCLEOTIDE SEQUENCE [LARGE SCALE GENOMIC DNA]</scope>
    <source>
        <strain evidence="3 4">3-3</strain>
    </source>
</reference>
<name>A0A0C1IFR6_9BACT</name>
<feature type="compositionally biased region" description="Basic and acidic residues" evidence="1">
    <location>
        <begin position="146"/>
        <end position="160"/>
    </location>
</feature>
<dbReference type="AlphaFoldDB" id="A0A0C1IFR6"/>
<evidence type="ECO:0000313" key="3">
    <source>
        <dbReference type="EMBL" id="KIC92985.1"/>
    </source>
</evidence>
<dbReference type="EMBL" id="JSVC01000024">
    <property type="protein sequence ID" value="KIC92985.1"/>
    <property type="molecule type" value="Genomic_DNA"/>
</dbReference>
<proteinExistence type="predicted"/>
<keyword evidence="2" id="KW-0472">Membrane</keyword>
<evidence type="ECO:0000256" key="1">
    <source>
        <dbReference type="SAM" id="MobiDB-lite"/>
    </source>
</evidence>
<keyword evidence="2" id="KW-0812">Transmembrane</keyword>
<protein>
    <submittedName>
        <fullName evidence="3">Uncharacterized protein</fullName>
    </submittedName>
</protein>
<dbReference type="RefSeq" id="WP_039143040.1">
    <property type="nucleotide sequence ID" value="NZ_JSVC01000024.1"/>
</dbReference>
<comment type="caution">
    <text evidence="3">The sequence shown here is derived from an EMBL/GenBank/DDBJ whole genome shotgun (WGS) entry which is preliminary data.</text>
</comment>
<evidence type="ECO:0000313" key="4">
    <source>
        <dbReference type="Proteomes" id="UP000031408"/>
    </source>
</evidence>
<dbReference type="OrthoDB" id="645896at2"/>